<dbReference type="GO" id="GO:0016020">
    <property type="term" value="C:membrane"/>
    <property type="evidence" value="ECO:0007669"/>
    <property type="project" value="UniProtKB-SubCell"/>
</dbReference>
<evidence type="ECO:0000256" key="2">
    <source>
        <dbReference type="ARBA" id="ARBA00022475"/>
    </source>
</evidence>
<feature type="transmembrane region" description="Helical" evidence="6">
    <location>
        <begin position="265"/>
        <end position="284"/>
    </location>
</feature>
<proteinExistence type="predicted"/>
<feature type="transmembrane region" description="Helical" evidence="6">
    <location>
        <begin position="51"/>
        <end position="70"/>
    </location>
</feature>
<dbReference type="GO" id="GO:0016765">
    <property type="term" value="F:transferase activity, transferring alkyl or aryl (other than methyl) groups"/>
    <property type="evidence" value="ECO:0007669"/>
    <property type="project" value="InterPro"/>
</dbReference>
<reference evidence="7 8" key="1">
    <citation type="submission" date="2016-11" db="EMBL/GenBank/DDBJ databases">
        <authorList>
            <person name="Jaros S."/>
            <person name="Januszkiewicz K."/>
            <person name="Wedrychowicz H."/>
        </authorList>
    </citation>
    <scope>NUCLEOTIDE SEQUENCE [LARGE SCALE GENOMIC DNA]</scope>
    <source>
        <strain evidence="7 8">DSM 24574</strain>
    </source>
</reference>
<dbReference type="InterPro" id="IPR044878">
    <property type="entry name" value="UbiA_sf"/>
</dbReference>
<dbReference type="AlphaFoldDB" id="A0A1M5P9J7"/>
<evidence type="ECO:0000313" key="8">
    <source>
        <dbReference type="Proteomes" id="UP000184212"/>
    </source>
</evidence>
<dbReference type="OrthoDB" id="9811562at2"/>
<dbReference type="CDD" id="cd13961">
    <property type="entry name" value="PT_UbiA_DGGGPS"/>
    <property type="match status" value="1"/>
</dbReference>
<keyword evidence="5 6" id="KW-0472">Membrane</keyword>
<keyword evidence="4 6" id="KW-1133">Transmembrane helix</keyword>
<evidence type="ECO:0000256" key="1">
    <source>
        <dbReference type="ARBA" id="ARBA00004141"/>
    </source>
</evidence>
<dbReference type="EMBL" id="FQWQ01000001">
    <property type="protein sequence ID" value="SHG98422.1"/>
    <property type="molecule type" value="Genomic_DNA"/>
</dbReference>
<feature type="transmembrane region" description="Helical" evidence="6">
    <location>
        <begin position="162"/>
        <end position="180"/>
    </location>
</feature>
<feature type="transmembrane region" description="Helical" evidence="6">
    <location>
        <begin position="237"/>
        <end position="253"/>
    </location>
</feature>
<sequence length="285" mass="32376">MAQELSQVSTFVESLFKLTRFGNLVIIAFAQYFTARFLIGPQTFTDLHLAILSLSTVCIAAAGYIINDYYDVKIDYINKPERVVIGKQITRRYAILFHVVLSSAGILLGLILSWRIGAVNVFSVFLLWLYSNSLKRLPFVGNLMVAMLTGLSIYVVDLYYGAHSAMVIIYAVFAFFMTLVREIIKDMEDLKGDNTFGCKTLPIVLGMRRTKVIIYAILAIFSATVFALNVLYEALPLQYYVVFLFLPLLWLFYRLLRADMKKDFAWLSAFCKVIMLLGISSMAFI</sequence>
<keyword evidence="2" id="KW-1003">Cell membrane</keyword>
<dbReference type="InterPro" id="IPR000537">
    <property type="entry name" value="UbiA_prenyltransferase"/>
</dbReference>
<evidence type="ECO:0000256" key="3">
    <source>
        <dbReference type="ARBA" id="ARBA00022692"/>
    </source>
</evidence>
<dbReference type="STRING" id="947013.SAMN04488109_2751"/>
<feature type="transmembrane region" description="Helical" evidence="6">
    <location>
        <begin position="137"/>
        <end position="156"/>
    </location>
</feature>
<dbReference type="InterPro" id="IPR050475">
    <property type="entry name" value="Prenyltransferase_related"/>
</dbReference>
<dbReference type="PANTHER" id="PTHR42723">
    <property type="entry name" value="CHLOROPHYLL SYNTHASE"/>
    <property type="match status" value="1"/>
</dbReference>
<protein>
    <submittedName>
        <fullName evidence="7">4-hydroxybenzoate polyprenyltransferase</fullName>
    </submittedName>
</protein>
<gene>
    <name evidence="7" type="ORF">SAMN04488109_2751</name>
</gene>
<keyword evidence="3 6" id="KW-0812">Transmembrane</keyword>
<keyword evidence="7" id="KW-0808">Transferase</keyword>
<keyword evidence="8" id="KW-1185">Reference proteome</keyword>
<comment type="subcellular location">
    <subcellularLocation>
        <location evidence="1">Membrane</location>
        <topology evidence="1">Multi-pass membrane protein</topology>
    </subcellularLocation>
</comment>
<evidence type="ECO:0000256" key="4">
    <source>
        <dbReference type="ARBA" id="ARBA00022989"/>
    </source>
</evidence>
<feature type="transmembrane region" description="Helical" evidence="6">
    <location>
        <begin position="91"/>
        <end position="108"/>
    </location>
</feature>
<dbReference type="RefSeq" id="WP_073134488.1">
    <property type="nucleotide sequence ID" value="NZ_FQWQ01000001.1"/>
</dbReference>
<evidence type="ECO:0000256" key="5">
    <source>
        <dbReference type="ARBA" id="ARBA00023136"/>
    </source>
</evidence>
<dbReference type="NCBIfam" id="NF009513">
    <property type="entry name" value="PRK12872.1-3"/>
    <property type="match status" value="1"/>
</dbReference>
<accession>A0A1M5P9J7</accession>
<dbReference type="Gene3D" id="1.10.357.140">
    <property type="entry name" value="UbiA prenyltransferase"/>
    <property type="match status" value="1"/>
</dbReference>
<dbReference type="Proteomes" id="UP000184212">
    <property type="component" value="Unassembled WGS sequence"/>
</dbReference>
<organism evidence="7 8">
    <name type="scientific">Chryseolinea serpens</name>
    <dbReference type="NCBI Taxonomy" id="947013"/>
    <lineage>
        <taxon>Bacteria</taxon>
        <taxon>Pseudomonadati</taxon>
        <taxon>Bacteroidota</taxon>
        <taxon>Cytophagia</taxon>
        <taxon>Cytophagales</taxon>
        <taxon>Fulvivirgaceae</taxon>
        <taxon>Chryseolinea</taxon>
    </lineage>
</organism>
<dbReference type="Gene3D" id="1.20.120.1780">
    <property type="entry name" value="UbiA prenyltransferase"/>
    <property type="match status" value="1"/>
</dbReference>
<dbReference type="Pfam" id="PF01040">
    <property type="entry name" value="UbiA"/>
    <property type="match status" value="1"/>
</dbReference>
<evidence type="ECO:0000256" key="6">
    <source>
        <dbReference type="SAM" id="Phobius"/>
    </source>
</evidence>
<feature type="transmembrane region" description="Helical" evidence="6">
    <location>
        <begin position="21"/>
        <end position="39"/>
    </location>
</feature>
<evidence type="ECO:0000313" key="7">
    <source>
        <dbReference type="EMBL" id="SHG98422.1"/>
    </source>
</evidence>
<dbReference type="PANTHER" id="PTHR42723:SF1">
    <property type="entry name" value="CHLOROPHYLL SYNTHASE, CHLOROPLASTIC"/>
    <property type="match status" value="1"/>
</dbReference>
<feature type="transmembrane region" description="Helical" evidence="6">
    <location>
        <begin position="212"/>
        <end position="231"/>
    </location>
</feature>
<name>A0A1M5P9J7_9BACT</name>